<dbReference type="OrthoDB" id="7408369at2"/>
<keyword evidence="1" id="KW-0812">Transmembrane</keyword>
<reference evidence="2 3" key="1">
    <citation type="submission" date="2019-02" db="EMBL/GenBank/DDBJ databases">
        <title>Deep-cultivation of Planctomycetes and their phenomic and genomic characterization uncovers novel biology.</title>
        <authorList>
            <person name="Wiegand S."/>
            <person name="Jogler M."/>
            <person name="Boedeker C."/>
            <person name="Pinto D."/>
            <person name="Vollmers J."/>
            <person name="Rivas-Marin E."/>
            <person name="Kohn T."/>
            <person name="Peeters S.H."/>
            <person name="Heuer A."/>
            <person name="Rast P."/>
            <person name="Oberbeckmann S."/>
            <person name="Bunk B."/>
            <person name="Jeske O."/>
            <person name="Meyerdierks A."/>
            <person name="Storesund J.E."/>
            <person name="Kallscheuer N."/>
            <person name="Luecker S."/>
            <person name="Lage O.M."/>
            <person name="Pohl T."/>
            <person name="Merkel B.J."/>
            <person name="Hornburger P."/>
            <person name="Mueller R.-W."/>
            <person name="Bruemmer F."/>
            <person name="Labrenz M."/>
            <person name="Spormann A.M."/>
            <person name="Op den Camp H."/>
            <person name="Overmann J."/>
            <person name="Amann R."/>
            <person name="Jetten M.S.M."/>
            <person name="Mascher T."/>
            <person name="Medema M.H."/>
            <person name="Devos D.P."/>
            <person name="Kaster A.-K."/>
            <person name="Ovreas L."/>
            <person name="Rohde M."/>
            <person name="Galperin M.Y."/>
            <person name="Jogler C."/>
        </authorList>
    </citation>
    <scope>NUCLEOTIDE SEQUENCE [LARGE SCALE GENOMIC DNA]</scope>
    <source>
        <strain evidence="2 3">ElP</strain>
    </source>
</reference>
<feature type="transmembrane region" description="Helical" evidence="1">
    <location>
        <begin position="7"/>
        <end position="24"/>
    </location>
</feature>
<dbReference type="RefSeq" id="WP_145271390.1">
    <property type="nucleotide sequence ID" value="NZ_CP036426.1"/>
</dbReference>
<feature type="transmembrane region" description="Helical" evidence="1">
    <location>
        <begin position="73"/>
        <end position="92"/>
    </location>
</feature>
<feature type="transmembrane region" description="Helical" evidence="1">
    <location>
        <begin position="44"/>
        <end position="61"/>
    </location>
</feature>
<dbReference type="EMBL" id="CP036426">
    <property type="protein sequence ID" value="QDV35664.1"/>
    <property type="molecule type" value="Genomic_DNA"/>
</dbReference>
<evidence type="ECO:0000313" key="3">
    <source>
        <dbReference type="Proteomes" id="UP000317835"/>
    </source>
</evidence>
<protein>
    <recommendedName>
        <fullName evidence="4">DoxX</fullName>
    </recommendedName>
</protein>
<dbReference type="Proteomes" id="UP000317835">
    <property type="component" value="Chromosome"/>
</dbReference>
<evidence type="ECO:0000313" key="2">
    <source>
        <dbReference type="EMBL" id="QDV35664.1"/>
    </source>
</evidence>
<gene>
    <name evidence="2" type="ORF">ElP_35680</name>
</gene>
<keyword evidence="1" id="KW-0472">Membrane</keyword>
<organism evidence="2 3">
    <name type="scientific">Tautonia plasticadhaerens</name>
    <dbReference type="NCBI Taxonomy" id="2527974"/>
    <lineage>
        <taxon>Bacteria</taxon>
        <taxon>Pseudomonadati</taxon>
        <taxon>Planctomycetota</taxon>
        <taxon>Planctomycetia</taxon>
        <taxon>Isosphaerales</taxon>
        <taxon>Isosphaeraceae</taxon>
        <taxon>Tautonia</taxon>
    </lineage>
</organism>
<keyword evidence="3" id="KW-1185">Reference proteome</keyword>
<sequence length="137" mass="14705">MVFGRRTFRIAGIYGLLLLLPMYLLEGRIGRDFPPPITHPEHFYGFLGVAAAWQVAFLVIAGDPVRFRPLMPVAVLEKASFGLAAVALWLGGRIPAPVLAPGLIDLALGVLFVVAYLRTPQAAAAMGRSEENPPSPA</sequence>
<evidence type="ECO:0000256" key="1">
    <source>
        <dbReference type="SAM" id="Phobius"/>
    </source>
</evidence>
<evidence type="ECO:0008006" key="4">
    <source>
        <dbReference type="Google" id="ProtNLM"/>
    </source>
</evidence>
<dbReference type="AlphaFoldDB" id="A0A518H485"/>
<proteinExistence type="predicted"/>
<name>A0A518H485_9BACT</name>
<accession>A0A518H485</accession>
<dbReference type="KEGG" id="tpla:ElP_35680"/>
<feature type="transmembrane region" description="Helical" evidence="1">
    <location>
        <begin position="98"/>
        <end position="117"/>
    </location>
</feature>
<keyword evidence="1" id="KW-1133">Transmembrane helix</keyword>